<feature type="compositionally biased region" description="Basic and acidic residues" evidence="1">
    <location>
        <begin position="1"/>
        <end position="18"/>
    </location>
</feature>
<evidence type="ECO:0000313" key="2">
    <source>
        <dbReference type="EMBL" id="MPC78346.1"/>
    </source>
</evidence>
<comment type="caution">
    <text evidence="2">The sequence shown here is derived from an EMBL/GenBank/DDBJ whole genome shotgun (WGS) entry which is preliminary data.</text>
</comment>
<organism evidence="2 3">
    <name type="scientific">Portunus trituberculatus</name>
    <name type="common">Swimming crab</name>
    <name type="synonym">Neptunus trituberculatus</name>
    <dbReference type="NCBI Taxonomy" id="210409"/>
    <lineage>
        <taxon>Eukaryota</taxon>
        <taxon>Metazoa</taxon>
        <taxon>Ecdysozoa</taxon>
        <taxon>Arthropoda</taxon>
        <taxon>Crustacea</taxon>
        <taxon>Multicrustacea</taxon>
        <taxon>Malacostraca</taxon>
        <taxon>Eumalacostraca</taxon>
        <taxon>Eucarida</taxon>
        <taxon>Decapoda</taxon>
        <taxon>Pleocyemata</taxon>
        <taxon>Brachyura</taxon>
        <taxon>Eubrachyura</taxon>
        <taxon>Portunoidea</taxon>
        <taxon>Portunidae</taxon>
        <taxon>Portuninae</taxon>
        <taxon>Portunus</taxon>
    </lineage>
</organism>
<feature type="compositionally biased region" description="Basic and acidic residues" evidence="1">
    <location>
        <begin position="61"/>
        <end position="74"/>
    </location>
</feature>
<dbReference type="EMBL" id="VSRR010048176">
    <property type="protein sequence ID" value="MPC78346.1"/>
    <property type="molecule type" value="Genomic_DNA"/>
</dbReference>
<evidence type="ECO:0000256" key="1">
    <source>
        <dbReference type="SAM" id="MobiDB-lite"/>
    </source>
</evidence>
<name>A0A5B7I8X5_PORTR</name>
<feature type="compositionally biased region" description="Polar residues" evidence="1">
    <location>
        <begin position="80"/>
        <end position="89"/>
    </location>
</feature>
<accession>A0A5B7I8X5</accession>
<protein>
    <submittedName>
        <fullName evidence="2">Uncharacterized protein</fullName>
    </submittedName>
</protein>
<dbReference type="AlphaFoldDB" id="A0A5B7I8X5"/>
<feature type="compositionally biased region" description="Pro residues" evidence="1">
    <location>
        <begin position="94"/>
        <end position="106"/>
    </location>
</feature>
<feature type="region of interest" description="Disordered" evidence="1">
    <location>
        <begin position="1"/>
        <end position="111"/>
    </location>
</feature>
<feature type="compositionally biased region" description="Gly residues" evidence="1">
    <location>
        <begin position="39"/>
        <end position="53"/>
    </location>
</feature>
<sequence>MMERKERREIDNGRERGGKGQVMKGTQYGRRFSKVTVRGSGGGGGGGGGGGNKAGARSSSRQKDLRRQPERGPETEVICSKQTQRSYLQNLPFPSAPQSPSPPCLPPNKQRNATLYPAVRQGEREIVKKARTKW</sequence>
<gene>
    <name evidence="2" type="ORF">E2C01_072830</name>
</gene>
<reference evidence="2 3" key="1">
    <citation type="submission" date="2019-05" db="EMBL/GenBank/DDBJ databases">
        <title>Another draft genome of Portunus trituberculatus and its Hox gene families provides insights of decapod evolution.</title>
        <authorList>
            <person name="Jeong J.-H."/>
            <person name="Song I."/>
            <person name="Kim S."/>
            <person name="Choi T."/>
            <person name="Kim D."/>
            <person name="Ryu S."/>
            <person name="Kim W."/>
        </authorList>
    </citation>
    <scope>NUCLEOTIDE SEQUENCE [LARGE SCALE GENOMIC DNA]</scope>
    <source>
        <tissue evidence="2">Muscle</tissue>
    </source>
</reference>
<evidence type="ECO:0000313" key="3">
    <source>
        <dbReference type="Proteomes" id="UP000324222"/>
    </source>
</evidence>
<dbReference type="Proteomes" id="UP000324222">
    <property type="component" value="Unassembled WGS sequence"/>
</dbReference>
<keyword evidence="3" id="KW-1185">Reference proteome</keyword>
<proteinExistence type="predicted"/>